<proteinExistence type="inferred from homology"/>
<name>A0ABT6ZZ65_9ACTN</name>
<gene>
    <name evidence="4" type="ORF">NMN56_020885</name>
</gene>
<keyword evidence="5" id="KW-1185">Reference proteome</keyword>
<dbReference type="InterPro" id="IPR009430">
    <property type="entry name" value="GvpL/GvpF"/>
</dbReference>
<dbReference type="EMBL" id="JANCPR020000020">
    <property type="protein sequence ID" value="MDJ1134375.1"/>
    <property type="molecule type" value="Genomic_DNA"/>
</dbReference>
<evidence type="ECO:0000256" key="2">
    <source>
        <dbReference type="ARBA" id="ARBA00035108"/>
    </source>
</evidence>
<dbReference type="Pfam" id="PF06386">
    <property type="entry name" value="GvpL_GvpF"/>
    <property type="match status" value="1"/>
</dbReference>
<evidence type="ECO:0000313" key="4">
    <source>
        <dbReference type="EMBL" id="MDJ1134375.1"/>
    </source>
</evidence>
<dbReference type="RefSeq" id="WP_274046539.1">
    <property type="nucleotide sequence ID" value="NZ_JANCPR020000020.1"/>
</dbReference>
<comment type="subcellular location">
    <subcellularLocation>
        <location evidence="2">Gas vesicle</location>
    </subcellularLocation>
</comment>
<dbReference type="Proteomes" id="UP001214441">
    <property type="component" value="Unassembled WGS sequence"/>
</dbReference>
<evidence type="ECO:0000256" key="3">
    <source>
        <dbReference type="ARBA" id="ARBA00035643"/>
    </source>
</evidence>
<evidence type="ECO:0000256" key="1">
    <source>
        <dbReference type="ARBA" id="ARBA00022987"/>
    </source>
</evidence>
<keyword evidence="1" id="KW-0304">Gas vesicle</keyword>
<sequence>MSTYVYGIARVPVPSLPEDLTGVGDPPRPVRVLEQGDLFAVVSEAPENLTPKRRELLAHQRVLSEAGATKTVLPMRFGSVSDDDETVTGVLADRAAHFLERLDALEGMVEYNIKATHEEEAVLHRVMADQPELRAASEANRAAGGGSYEERLRLGEMVASAVQAREAVDADTVRRTLAPLAHDVSEGPESMGWLANFSFLVDHDTVADFAAAVEDLRMAEPQLELRLSGPLPPYSFVDKTGAGAGVGADAGVRAE</sequence>
<evidence type="ECO:0000313" key="5">
    <source>
        <dbReference type="Proteomes" id="UP001214441"/>
    </source>
</evidence>
<dbReference type="PANTHER" id="PTHR36852">
    <property type="entry name" value="PROTEIN GVPL 2"/>
    <property type="match status" value="1"/>
</dbReference>
<reference evidence="4 5" key="1">
    <citation type="submission" date="2023-05" db="EMBL/GenBank/DDBJ databases">
        <title>Streptantibioticus silvisoli sp. nov., acidotolerant actinomycetes 1 from pine litter.</title>
        <authorList>
            <person name="Swiecimska M."/>
            <person name="Golinska P."/>
            <person name="Sangal V."/>
            <person name="Wachnowicz B."/>
            <person name="Goodfellow M."/>
        </authorList>
    </citation>
    <scope>NUCLEOTIDE SEQUENCE [LARGE SCALE GENOMIC DNA]</scope>
    <source>
        <strain evidence="4 5">DSM 42109</strain>
    </source>
</reference>
<protein>
    <submittedName>
        <fullName evidence="4">GvpL/GvpF family gas vesicle protein</fullName>
    </submittedName>
</protein>
<comment type="similarity">
    <text evidence="3">Belongs to the gas vesicle GvpF/GvpL family.</text>
</comment>
<dbReference type="PANTHER" id="PTHR36852:SF1">
    <property type="entry name" value="PROTEIN GVPL 2"/>
    <property type="match status" value="1"/>
</dbReference>
<comment type="caution">
    <text evidence="4">The sequence shown here is derived from an EMBL/GenBank/DDBJ whole genome shotgun (WGS) entry which is preliminary data.</text>
</comment>
<accession>A0ABT6ZZ65</accession>
<organism evidence="4 5">
    <name type="scientific">Streptomyces iconiensis</name>
    <dbReference type="NCBI Taxonomy" id="1384038"/>
    <lineage>
        <taxon>Bacteria</taxon>
        <taxon>Bacillati</taxon>
        <taxon>Actinomycetota</taxon>
        <taxon>Actinomycetes</taxon>
        <taxon>Kitasatosporales</taxon>
        <taxon>Streptomycetaceae</taxon>
        <taxon>Streptomyces</taxon>
    </lineage>
</organism>